<evidence type="ECO:0000313" key="3">
    <source>
        <dbReference type="Proteomes" id="UP000215224"/>
    </source>
</evidence>
<name>A0A223KMA0_9BACI</name>
<dbReference type="KEGG" id="bcoh:BC6307_04110"/>
<dbReference type="Pfam" id="PF08858">
    <property type="entry name" value="IDEAL"/>
    <property type="match status" value="1"/>
</dbReference>
<dbReference type="InterPro" id="IPR027393">
    <property type="entry name" value="Virus_scaffolding_prot_C"/>
</dbReference>
<evidence type="ECO:0000259" key="1">
    <source>
        <dbReference type="SMART" id="SM00914"/>
    </source>
</evidence>
<dbReference type="EMBL" id="CP018866">
    <property type="protein sequence ID" value="AST90517.1"/>
    <property type="molecule type" value="Genomic_DNA"/>
</dbReference>
<dbReference type="InterPro" id="IPR014957">
    <property type="entry name" value="IDEAL_dom"/>
</dbReference>
<sequence>MKNEKSYTELMKSKAQEKRVSRESFMVNMYVQMVIDEAIFLFQKQRFLEKIDAAIDANNKVLFQSLSAEYQAFVHQWEK</sequence>
<feature type="domain" description="IDEAL" evidence="1">
    <location>
        <begin position="34"/>
        <end position="70"/>
    </location>
</feature>
<dbReference type="RefSeq" id="WP_066421270.1">
    <property type="nucleotide sequence ID" value="NZ_CP018866.1"/>
</dbReference>
<protein>
    <recommendedName>
        <fullName evidence="1">IDEAL domain-containing protein</fullName>
    </recommendedName>
</protein>
<keyword evidence="3" id="KW-1185">Reference proteome</keyword>
<evidence type="ECO:0000313" key="2">
    <source>
        <dbReference type="EMBL" id="AST90517.1"/>
    </source>
</evidence>
<gene>
    <name evidence="2" type="ORF">BC6307_04110</name>
</gene>
<dbReference type="SMART" id="SM00914">
    <property type="entry name" value="IDEAL"/>
    <property type="match status" value="1"/>
</dbReference>
<dbReference type="Proteomes" id="UP000215224">
    <property type="component" value="Chromosome"/>
</dbReference>
<proteinExistence type="predicted"/>
<accession>A0A223KMA0</accession>
<dbReference type="Gene3D" id="4.10.810.10">
    <property type="entry name" value="Virus Scaffolding Protein, Chain A"/>
    <property type="match status" value="1"/>
</dbReference>
<reference evidence="2 3" key="1">
    <citation type="submission" date="2016-12" db="EMBL/GenBank/DDBJ databases">
        <title>The whole genome sequencing and assembly of Bacillus cohnii DSM 6307T strain.</title>
        <authorList>
            <person name="Lee Y.-J."/>
            <person name="Yi H."/>
            <person name="Bahn Y.-S."/>
            <person name="Kim J.F."/>
            <person name="Lee D.-W."/>
        </authorList>
    </citation>
    <scope>NUCLEOTIDE SEQUENCE [LARGE SCALE GENOMIC DNA]</scope>
    <source>
        <strain evidence="2 3">DSM 6307</strain>
    </source>
</reference>
<dbReference type="AlphaFoldDB" id="A0A223KMA0"/>
<organism evidence="2 3">
    <name type="scientific">Sutcliffiella cohnii</name>
    <dbReference type="NCBI Taxonomy" id="33932"/>
    <lineage>
        <taxon>Bacteria</taxon>
        <taxon>Bacillati</taxon>
        <taxon>Bacillota</taxon>
        <taxon>Bacilli</taxon>
        <taxon>Bacillales</taxon>
        <taxon>Bacillaceae</taxon>
        <taxon>Sutcliffiella</taxon>
    </lineage>
</organism>